<reference evidence="1" key="1">
    <citation type="journal article" date="2015" name="Nature">
        <title>Complex archaea that bridge the gap between prokaryotes and eukaryotes.</title>
        <authorList>
            <person name="Spang A."/>
            <person name="Saw J.H."/>
            <person name="Jorgensen S.L."/>
            <person name="Zaremba-Niedzwiedzka K."/>
            <person name="Martijn J."/>
            <person name="Lind A.E."/>
            <person name="van Eijk R."/>
            <person name="Schleper C."/>
            <person name="Guy L."/>
            <person name="Ettema T.J."/>
        </authorList>
    </citation>
    <scope>NUCLEOTIDE SEQUENCE</scope>
</reference>
<organism evidence="1">
    <name type="scientific">marine sediment metagenome</name>
    <dbReference type="NCBI Taxonomy" id="412755"/>
    <lineage>
        <taxon>unclassified sequences</taxon>
        <taxon>metagenomes</taxon>
        <taxon>ecological metagenomes</taxon>
    </lineage>
</organism>
<evidence type="ECO:0000313" key="1">
    <source>
        <dbReference type="EMBL" id="KKN64300.1"/>
    </source>
</evidence>
<dbReference type="Pfam" id="PF09481">
    <property type="entry name" value="CRISPR_Cse1"/>
    <property type="match status" value="1"/>
</dbReference>
<dbReference type="NCBIfam" id="TIGR02547">
    <property type="entry name" value="casA_cse1"/>
    <property type="match status" value="1"/>
</dbReference>
<accession>A0A0F9S639</accession>
<gene>
    <name evidence="1" type="ORF">LCGC14_0493030</name>
</gene>
<dbReference type="EMBL" id="LAZR01000560">
    <property type="protein sequence ID" value="KKN64300.1"/>
    <property type="molecule type" value="Genomic_DNA"/>
</dbReference>
<comment type="caution">
    <text evidence="1">The sequence shown here is derived from an EMBL/GenBank/DDBJ whole genome shotgun (WGS) entry which is preliminary data.</text>
</comment>
<sequence>MAEISFNLIYNPWIPCELQDGTIKLLTINDVLFNANNIRQISSDKPLTIISIYRFLLAILHRNFGPKNRNEWQKIYKSGKFDEEILNSYFKKWSHKFELFNEPENRFYQIYDANITKKTPISKLYHAISTGNNPSLFNHSWDSQITALKIEEVAQLLLTFQNYAVGGGVSRPFNFSHAPLFSGLIIFLRGDNLFDSLMLNFIRYDNKHPFQKNEESIDIPFWERDEKKLYENKIGRYPNGYLDYLTWQSRRIWLLPFEENRETLIKYVYLAQGEKIKSDWHYDPLKAYFINDKNEIKPIKLLSDRQVWRESESLLRITDVSGKKIPPKTINWISFFVQRGIVPISKQYSLEIYGICNDPKKAAKIINWDKSYIPLSLKFLEDPTLVDNVREFLEKSKKAESILNKTLFLLVKAYLFSQESNLSPIQKNKVSDFIQNYQISIRYWNQLENYFYQFMDEIAKESDFIKRQEIIKYWVNDKIVKLAINLLNIIKQTIGKNPRGLKSFIQIKGYFFKNIQDLKQI</sequence>
<dbReference type="Gene3D" id="1.10.132.100">
    <property type="match status" value="1"/>
</dbReference>
<protein>
    <recommendedName>
        <fullName evidence="2">Type I-E CRISPR-associated protein Cse1/CasA</fullName>
    </recommendedName>
</protein>
<dbReference type="AlphaFoldDB" id="A0A0F9S639"/>
<dbReference type="CDD" id="cd09729">
    <property type="entry name" value="Cse1_I-E"/>
    <property type="match status" value="1"/>
</dbReference>
<evidence type="ECO:0008006" key="2">
    <source>
        <dbReference type="Google" id="ProtNLM"/>
    </source>
</evidence>
<dbReference type="InterPro" id="IPR013381">
    <property type="entry name" value="CRISPR-assoc_prot_Cse1"/>
</dbReference>
<proteinExistence type="predicted"/>
<name>A0A0F9S639_9ZZZZ</name>